<dbReference type="AlphaFoldDB" id="A0A1M7CRB8"/>
<keyword evidence="10" id="KW-0812">Transmembrane</keyword>
<dbReference type="InterPro" id="IPR036890">
    <property type="entry name" value="HATPase_C_sf"/>
</dbReference>
<keyword evidence="5" id="KW-0547">Nucleotide-binding</keyword>
<dbReference type="GO" id="GO:0016020">
    <property type="term" value="C:membrane"/>
    <property type="evidence" value="ECO:0007669"/>
    <property type="project" value="InterPro"/>
</dbReference>
<feature type="coiled-coil region" evidence="9">
    <location>
        <begin position="159"/>
        <end position="203"/>
    </location>
</feature>
<dbReference type="RefSeq" id="WP_170866773.1">
    <property type="nucleotide sequence ID" value="NZ_FRAC01000045.1"/>
</dbReference>
<dbReference type="Pfam" id="PF07730">
    <property type="entry name" value="HisKA_3"/>
    <property type="match status" value="1"/>
</dbReference>
<reference evidence="12 13" key="1">
    <citation type="submission" date="2016-11" db="EMBL/GenBank/DDBJ databases">
        <authorList>
            <person name="Jaros S."/>
            <person name="Januszkiewicz K."/>
            <person name="Wedrychowicz H."/>
        </authorList>
    </citation>
    <scope>NUCLEOTIDE SEQUENCE [LARGE SCALE GENOMIC DNA]</scope>
    <source>
        <strain evidence="12 13">DSM 15929</strain>
    </source>
</reference>
<evidence type="ECO:0000256" key="5">
    <source>
        <dbReference type="ARBA" id="ARBA00022741"/>
    </source>
</evidence>
<feature type="domain" description="Signal transduction histidine kinase subgroup 3 dimerisation and phosphoacceptor" evidence="11">
    <location>
        <begin position="195"/>
        <end position="259"/>
    </location>
</feature>
<evidence type="ECO:0000256" key="7">
    <source>
        <dbReference type="ARBA" id="ARBA00022840"/>
    </source>
</evidence>
<name>A0A1M7CRB8_9FIRM</name>
<comment type="catalytic activity">
    <reaction evidence="1">
        <text>ATP + protein L-histidine = ADP + protein N-phospho-L-histidine.</text>
        <dbReference type="EC" id="2.7.13.3"/>
    </reaction>
</comment>
<evidence type="ECO:0000313" key="13">
    <source>
        <dbReference type="Proteomes" id="UP000184386"/>
    </source>
</evidence>
<sequence>MDFLLSLNKRKYIFKIISAFVTILAFMRILEKEGALRDILAVLLLLFTVNNFYRRNYLKDKRDIWFSLSYGFSVLILGCFHYEILFVGTYLFNIILLIETIIFTGKLNRPLLAFHFGVYLASLSALVDFTSLKSAYEDYVDILLNFFMPCLIMLLFRSVLGEKMKYENLNKELEEANSTLKAYADKIEELAKTQERNRIAQELHDSMGHSLMALNMNLEYAQNVMITKPDKALEVIHKTRNMTKDCVSDLRKVVSLLKDSYHTEQLRGAMNELFHNFRESGNIRFHLNMDDSIEEEAPEVKDCIYKISREAITNGIKHGKAASFTIDILDKPEGIYLRIENNGSGSRNIIKSNGITGMEERVKLLGGKMEITSGKEEGFCVDINIPKL</sequence>
<feature type="transmembrane region" description="Helical" evidence="10">
    <location>
        <begin position="35"/>
        <end position="53"/>
    </location>
</feature>
<feature type="transmembrane region" description="Helical" evidence="10">
    <location>
        <begin position="114"/>
        <end position="136"/>
    </location>
</feature>
<dbReference type="STRING" id="1121322.SAMN02745136_05487"/>
<dbReference type="InterPro" id="IPR011712">
    <property type="entry name" value="Sig_transdc_His_kin_sub3_dim/P"/>
</dbReference>
<evidence type="ECO:0000256" key="8">
    <source>
        <dbReference type="ARBA" id="ARBA00023012"/>
    </source>
</evidence>
<dbReference type="Proteomes" id="UP000184386">
    <property type="component" value="Unassembled WGS sequence"/>
</dbReference>
<keyword evidence="10" id="KW-0472">Membrane</keyword>
<evidence type="ECO:0000256" key="6">
    <source>
        <dbReference type="ARBA" id="ARBA00022777"/>
    </source>
</evidence>
<dbReference type="GO" id="GO:0005524">
    <property type="term" value="F:ATP binding"/>
    <property type="evidence" value="ECO:0007669"/>
    <property type="project" value="UniProtKB-KW"/>
</dbReference>
<keyword evidence="13" id="KW-1185">Reference proteome</keyword>
<feature type="transmembrane region" description="Helical" evidence="10">
    <location>
        <begin position="65"/>
        <end position="84"/>
    </location>
</feature>
<dbReference type="InterPro" id="IPR050482">
    <property type="entry name" value="Sensor_HK_TwoCompSys"/>
</dbReference>
<keyword evidence="10" id="KW-1133">Transmembrane helix</keyword>
<keyword evidence="4" id="KW-0808">Transferase</keyword>
<evidence type="ECO:0000313" key="12">
    <source>
        <dbReference type="EMBL" id="SHL69409.1"/>
    </source>
</evidence>
<evidence type="ECO:0000259" key="11">
    <source>
        <dbReference type="Pfam" id="PF07730"/>
    </source>
</evidence>
<dbReference type="CDD" id="cd16917">
    <property type="entry name" value="HATPase_UhpB-NarQ-NarX-like"/>
    <property type="match status" value="1"/>
</dbReference>
<dbReference type="EC" id="2.7.13.3" evidence="2"/>
<feature type="transmembrane region" description="Helical" evidence="10">
    <location>
        <begin position="90"/>
        <end position="107"/>
    </location>
</feature>
<protein>
    <recommendedName>
        <fullName evidence="2">histidine kinase</fullName>
        <ecNumber evidence="2">2.7.13.3</ecNumber>
    </recommendedName>
</protein>
<keyword evidence="3" id="KW-0597">Phosphoprotein</keyword>
<keyword evidence="9" id="KW-0175">Coiled coil</keyword>
<dbReference type="PANTHER" id="PTHR24421">
    <property type="entry name" value="NITRATE/NITRITE SENSOR PROTEIN NARX-RELATED"/>
    <property type="match status" value="1"/>
</dbReference>
<gene>
    <name evidence="12" type="ORF">SAMN02745136_05487</name>
</gene>
<feature type="transmembrane region" description="Helical" evidence="10">
    <location>
        <begin position="12"/>
        <end position="29"/>
    </location>
</feature>
<dbReference type="EMBL" id="FRAC01000045">
    <property type="protein sequence ID" value="SHL69409.1"/>
    <property type="molecule type" value="Genomic_DNA"/>
</dbReference>
<dbReference type="Gene3D" id="3.30.565.10">
    <property type="entry name" value="Histidine kinase-like ATPase, C-terminal domain"/>
    <property type="match status" value="1"/>
</dbReference>
<keyword evidence="6 12" id="KW-0418">Kinase</keyword>
<proteinExistence type="predicted"/>
<evidence type="ECO:0000256" key="2">
    <source>
        <dbReference type="ARBA" id="ARBA00012438"/>
    </source>
</evidence>
<evidence type="ECO:0000256" key="3">
    <source>
        <dbReference type="ARBA" id="ARBA00022553"/>
    </source>
</evidence>
<evidence type="ECO:0000256" key="4">
    <source>
        <dbReference type="ARBA" id="ARBA00022679"/>
    </source>
</evidence>
<dbReference type="GO" id="GO:0046983">
    <property type="term" value="F:protein dimerization activity"/>
    <property type="evidence" value="ECO:0007669"/>
    <property type="project" value="InterPro"/>
</dbReference>
<dbReference type="Gene3D" id="1.20.5.1930">
    <property type="match status" value="1"/>
</dbReference>
<evidence type="ECO:0000256" key="1">
    <source>
        <dbReference type="ARBA" id="ARBA00000085"/>
    </source>
</evidence>
<dbReference type="GO" id="GO:0000155">
    <property type="term" value="F:phosphorelay sensor kinase activity"/>
    <property type="evidence" value="ECO:0007669"/>
    <property type="project" value="InterPro"/>
</dbReference>
<dbReference type="PANTHER" id="PTHR24421:SF10">
    <property type="entry name" value="NITRATE_NITRITE SENSOR PROTEIN NARQ"/>
    <property type="match status" value="1"/>
</dbReference>
<keyword evidence="8" id="KW-0902">Two-component regulatory system</keyword>
<evidence type="ECO:0000256" key="10">
    <source>
        <dbReference type="SAM" id="Phobius"/>
    </source>
</evidence>
<evidence type="ECO:0000256" key="9">
    <source>
        <dbReference type="SAM" id="Coils"/>
    </source>
</evidence>
<feature type="transmembrane region" description="Helical" evidence="10">
    <location>
        <begin position="142"/>
        <end position="160"/>
    </location>
</feature>
<accession>A0A1M7CRB8</accession>
<dbReference type="SUPFAM" id="SSF55874">
    <property type="entry name" value="ATPase domain of HSP90 chaperone/DNA topoisomerase II/histidine kinase"/>
    <property type="match status" value="1"/>
</dbReference>
<keyword evidence="7" id="KW-0067">ATP-binding</keyword>
<organism evidence="12 13">
    <name type="scientific">Anaerocolumna jejuensis DSM 15929</name>
    <dbReference type="NCBI Taxonomy" id="1121322"/>
    <lineage>
        <taxon>Bacteria</taxon>
        <taxon>Bacillati</taxon>
        <taxon>Bacillota</taxon>
        <taxon>Clostridia</taxon>
        <taxon>Lachnospirales</taxon>
        <taxon>Lachnospiraceae</taxon>
        <taxon>Anaerocolumna</taxon>
    </lineage>
</organism>